<dbReference type="RefSeq" id="WP_138210679.1">
    <property type="nucleotide sequence ID" value="NZ_CBCRUQ010000013.1"/>
</dbReference>
<feature type="compositionally biased region" description="Basic and acidic residues" evidence="1">
    <location>
        <begin position="95"/>
        <end position="106"/>
    </location>
</feature>
<protein>
    <submittedName>
        <fullName evidence="3">Amino acid permease</fullName>
    </submittedName>
</protein>
<dbReference type="Proteomes" id="UP000308489">
    <property type="component" value="Chromosome 1"/>
</dbReference>
<reference evidence="3 4" key="1">
    <citation type="submission" date="2019-05" db="EMBL/GenBank/DDBJ databases">
        <authorList>
            <consortium name="Pathogen Informatics"/>
        </authorList>
    </citation>
    <scope>NUCLEOTIDE SEQUENCE [LARGE SCALE GENOMIC DNA]</scope>
    <source>
        <strain evidence="3 4">NCTC503</strain>
    </source>
</reference>
<name>A0A4U9RN44_HATHI</name>
<feature type="transmembrane region" description="Helical" evidence="2">
    <location>
        <begin position="61"/>
        <end position="78"/>
    </location>
</feature>
<feature type="transmembrane region" description="Helical" evidence="2">
    <location>
        <begin position="6"/>
        <end position="25"/>
    </location>
</feature>
<keyword evidence="2" id="KW-1133">Transmembrane helix</keyword>
<evidence type="ECO:0000313" key="3">
    <source>
        <dbReference type="EMBL" id="VTQ93429.1"/>
    </source>
</evidence>
<organism evidence="3 4">
    <name type="scientific">Hathewaya histolytica</name>
    <name type="common">Clostridium histolyticum</name>
    <dbReference type="NCBI Taxonomy" id="1498"/>
    <lineage>
        <taxon>Bacteria</taxon>
        <taxon>Bacillati</taxon>
        <taxon>Bacillota</taxon>
        <taxon>Clostridia</taxon>
        <taxon>Eubacteriales</taxon>
        <taxon>Clostridiaceae</taxon>
        <taxon>Hathewaya</taxon>
    </lineage>
</organism>
<dbReference type="AlphaFoldDB" id="A0A4U9RN44"/>
<evidence type="ECO:0000256" key="1">
    <source>
        <dbReference type="SAM" id="MobiDB-lite"/>
    </source>
</evidence>
<dbReference type="KEGG" id="hhw:NCTC503_02109"/>
<keyword evidence="4" id="KW-1185">Reference proteome</keyword>
<evidence type="ECO:0000313" key="4">
    <source>
        <dbReference type="Proteomes" id="UP000308489"/>
    </source>
</evidence>
<keyword evidence="2" id="KW-0812">Transmembrane</keyword>
<proteinExistence type="predicted"/>
<accession>A0A4U9RN44</accession>
<sequence>MRILMALLSTLLFAAIGFVIFAFLREFVFSKVKVNKWIILSITILIVVLTSYFGVSGKSILGRYILPTIYVIFFLWFLDTSGLFNAVESKGKTYEQNKNRKKDVIRPKAKPNRVKNTNKNDK</sequence>
<feature type="region of interest" description="Disordered" evidence="1">
    <location>
        <begin position="95"/>
        <end position="122"/>
    </location>
</feature>
<dbReference type="EMBL" id="LR590481">
    <property type="protein sequence ID" value="VTQ93429.1"/>
    <property type="molecule type" value="Genomic_DNA"/>
</dbReference>
<keyword evidence="2" id="KW-0472">Membrane</keyword>
<dbReference type="OrthoDB" id="1923861at2"/>
<evidence type="ECO:0000256" key="2">
    <source>
        <dbReference type="SAM" id="Phobius"/>
    </source>
</evidence>
<gene>
    <name evidence="3" type="ORF">NCTC503_02109</name>
</gene>
<feature type="transmembrane region" description="Helical" evidence="2">
    <location>
        <begin position="37"/>
        <end position="55"/>
    </location>
</feature>